<dbReference type="PROSITE" id="PS51257">
    <property type="entry name" value="PROKAR_LIPOPROTEIN"/>
    <property type="match status" value="1"/>
</dbReference>
<keyword evidence="1" id="KW-0175">Coiled coil</keyword>
<feature type="signal peptide" evidence="2">
    <location>
        <begin position="1"/>
        <end position="23"/>
    </location>
</feature>
<feature type="coiled-coil region" evidence="1">
    <location>
        <begin position="119"/>
        <end position="150"/>
    </location>
</feature>
<dbReference type="RefSeq" id="WP_368653082.1">
    <property type="nucleotide sequence ID" value="NZ_CP162599.1"/>
</dbReference>
<sequence length="406" mass="46570">MKKKICILLLGALLMLTSCIQKPENDILQTEDGTDQEVSIVPNYKLSEENYRMILPYRPSRARGVIVNQMTNRMDINEIETGLRRLSTSVFDPEQYYFEEGQNLGESLIYQWLGRQLTEEQLEQAVDNEISRLKREQRTVNEDAIRAELQAGLNPPIENNQDEDEQRGNPRYVSHILEHNFLEKKDDDSITLRGISLAIALKSVYRFQTETGGPYLYEKLPDNEVMSQGKEIAQTVLERVRAMEGLENIPIMIALYKEQEQGSPIPGNFIAMTTVSGNENQIEGWEDVNEKNVLFPSDEAKEDHVDDSEVLQSFGQDIAEYFPNYVGYIGQGFYVDDNLRKLTIEIPLEFYSAGEIIGFTQYVYGVVLKNFSDSFDLEIKITSSNQVESFIYREAGQEEPTVHVFH</sequence>
<accession>A0AB39HPU9</accession>
<organism evidence="3">
    <name type="scientific">Ornithinibacillus sp. 4-3</name>
    <dbReference type="NCBI Taxonomy" id="3231488"/>
    <lineage>
        <taxon>Bacteria</taxon>
        <taxon>Bacillati</taxon>
        <taxon>Bacillota</taxon>
        <taxon>Bacilli</taxon>
        <taxon>Bacillales</taxon>
        <taxon>Bacillaceae</taxon>
        <taxon>Ornithinibacillus</taxon>
    </lineage>
</organism>
<protein>
    <submittedName>
        <fullName evidence="3">CamS family sex pheromone protein</fullName>
    </submittedName>
</protein>
<dbReference type="InterPro" id="IPR011426">
    <property type="entry name" value="CamS"/>
</dbReference>
<evidence type="ECO:0000313" key="3">
    <source>
        <dbReference type="EMBL" id="XDK32393.1"/>
    </source>
</evidence>
<dbReference type="EMBL" id="CP162599">
    <property type="protein sequence ID" value="XDK32393.1"/>
    <property type="molecule type" value="Genomic_DNA"/>
</dbReference>
<dbReference type="AlphaFoldDB" id="A0AB39HPU9"/>
<dbReference type="PIRSF" id="PIRSF012509">
    <property type="entry name" value="CamS"/>
    <property type="match status" value="1"/>
</dbReference>
<dbReference type="CDD" id="cd13441">
    <property type="entry name" value="CamS_repeat_1"/>
    <property type="match status" value="1"/>
</dbReference>
<dbReference type="CDD" id="cd13440">
    <property type="entry name" value="CamS_repeat_2"/>
    <property type="match status" value="1"/>
</dbReference>
<feature type="chain" id="PRO_5044244073" evidence="2">
    <location>
        <begin position="24"/>
        <end position="406"/>
    </location>
</feature>
<gene>
    <name evidence="3" type="ORF">AB4Y30_15500</name>
</gene>
<dbReference type="Pfam" id="PF07537">
    <property type="entry name" value="CamS"/>
    <property type="match status" value="1"/>
</dbReference>
<evidence type="ECO:0000256" key="2">
    <source>
        <dbReference type="SAM" id="SignalP"/>
    </source>
</evidence>
<reference evidence="3" key="1">
    <citation type="submission" date="2024-07" db="EMBL/GenBank/DDBJ databases">
        <title>Halotolerant mesophilic bacterium Ornithinibacillus sp. 4-3, sp. nov., isolated from soil.</title>
        <authorList>
            <person name="Sidarenka A.V."/>
            <person name="Guliayeva D.E."/>
            <person name="Leanovich S.I."/>
            <person name="Hileuskaya K.S."/>
            <person name="Akhremchuk A.E."/>
            <person name="Sikolenko M.A."/>
            <person name="Valentovich L.N."/>
        </authorList>
    </citation>
    <scope>NUCLEOTIDE SEQUENCE</scope>
    <source>
        <strain evidence="3">4-3</strain>
    </source>
</reference>
<proteinExistence type="predicted"/>
<dbReference type="Gene3D" id="3.10.570.10">
    <property type="entry name" value="sex pheromone staph- cam373 precursor domain"/>
    <property type="match status" value="1"/>
</dbReference>
<name>A0AB39HPU9_9BACI</name>
<keyword evidence="2" id="KW-0732">Signal</keyword>
<evidence type="ECO:0000256" key="1">
    <source>
        <dbReference type="SAM" id="Coils"/>
    </source>
</evidence>